<dbReference type="PANTHER" id="PTHR34094">
    <property type="match status" value="1"/>
</dbReference>
<accession>A0A316TST7</accession>
<evidence type="ECO:0000313" key="2">
    <source>
        <dbReference type="EMBL" id="PWN07683.1"/>
    </source>
</evidence>
<reference evidence="2 3" key="1">
    <citation type="submission" date="2018-05" db="EMBL/GenBank/DDBJ databases">
        <title>Rhodohalobacter halophilus gen. nov., sp. nov., a moderately halophilic member of the family Balneolaceae.</title>
        <authorList>
            <person name="Liu Z.-W."/>
        </authorList>
    </citation>
    <scope>NUCLEOTIDE SEQUENCE [LARGE SCALE GENOMIC DNA]</scope>
    <source>
        <strain evidence="2 3">8A47</strain>
    </source>
</reference>
<sequence length="311" mass="33200">MFEFLKKLILLILSLLTFTMTDLLARQSGDPFRAETFQTSSTPDVQVSTSGGSVIFHGQSSDEVRVYMYARRNGSYLLPSDTDLENFDIIIEQRGNGIVAEARRRGNGPFSFFNRNNNISISFEVYLPEGSAADGRTSGGSVSAENLSNALNLRTSGGSVNASNISGNAELRTSGGSINLENINGTLSAGTSGGSIRASNLTGMAELSTSGGSIRLDGIAARISARTSGGSIRAEFIDFSDDIELRTSGGNINIDLPQRNNYDLELRGSRVDMQLRNFTGEVERNYIKGVIGEGGPLLNARTSGGSVTVRQ</sequence>
<organism evidence="2 3">
    <name type="scientific">Rhodohalobacter mucosus</name>
    <dbReference type="NCBI Taxonomy" id="2079485"/>
    <lineage>
        <taxon>Bacteria</taxon>
        <taxon>Pseudomonadati</taxon>
        <taxon>Balneolota</taxon>
        <taxon>Balneolia</taxon>
        <taxon>Balneolales</taxon>
        <taxon>Balneolaceae</taxon>
        <taxon>Rhodohalobacter</taxon>
    </lineage>
</organism>
<dbReference type="InterPro" id="IPR025164">
    <property type="entry name" value="Toastrack_DUF4097"/>
</dbReference>
<feature type="domain" description="DUF4097" evidence="1">
    <location>
        <begin position="102"/>
        <end position="309"/>
    </location>
</feature>
<comment type="caution">
    <text evidence="2">The sequence shown here is derived from an EMBL/GenBank/DDBJ whole genome shotgun (WGS) entry which is preliminary data.</text>
</comment>
<dbReference type="Pfam" id="PF13349">
    <property type="entry name" value="DUF4097"/>
    <property type="match status" value="1"/>
</dbReference>
<dbReference type="EMBL" id="QGGB01000002">
    <property type="protein sequence ID" value="PWN07683.1"/>
    <property type="molecule type" value="Genomic_DNA"/>
</dbReference>
<dbReference type="PANTHER" id="PTHR34094:SF1">
    <property type="entry name" value="PROTEIN FAM185A"/>
    <property type="match status" value="1"/>
</dbReference>
<keyword evidence="3" id="KW-1185">Reference proteome</keyword>
<dbReference type="AlphaFoldDB" id="A0A316TST7"/>
<evidence type="ECO:0000313" key="3">
    <source>
        <dbReference type="Proteomes" id="UP000245533"/>
    </source>
</evidence>
<gene>
    <name evidence="2" type="ORF">DDZ15_01270</name>
</gene>
<evidence type="ECO:0000259" key="1">
    <source>
        <dbReference type="Pfam" id="PF13349"/>
    </source>
</evidence>
<name>A0A316TST7_9BACT</name>
<dbReference type="OrthoDB" id="1523429at2"/>
<proteinExistence type="predicted"/>
<protein>
    <recommendedName>
        <fullName evidence="1">DUF4097 domain-containing protein</fullName>
    </recommendedName>
</protein>
<dbReference type="RefSeq" id="WP_109644063.1">
    <property type="nucleotide sequence ID" value="NZ_QGGB01000002.1"/>
</dbReference>
<dbReference type="Proteomes" id="UP000245533">
    <property type="component" value="Unassembled WGS sequence"/>
</dbReference>